<name>A0A7S2FIL8_9STRA</name>
<accession>A0A7S2FIL8</accession>
<protein>
    <submittedName>
        <fullName evidence="2">Uncharacterized protein</fullName>
    </submittedName>
</protein>
<sequence>MPSITFQKNIPEAGYVEDDQNTDFKPKSYSTFIRSGLLIGCVVGVGTLAVTSKHMVFNSSTQLSDAMPAQSSLLSDLVNFGVENQLGEYAEKPPVEVLEYCTSTVYVDCEDVPYCADCFEKLEEAVWEFNTDVRFQECGMEKVEDLCHIKESHLIRCTDRYWNCSFPANTGGEMSKYNIWATIQCYCGLGGKSGNTASNNVNNGAAGTGNSASNEGIAQSSGKGKGYGNDHEHSGDFTGGNASHHGLNNGKVGNHDSGPGIGA</sequence>
<evidence type="ECO:0000313" key="2">
    <source>
        <dbReference type="EMBL" id="CAD9396466.1"/>
    </source>
</evidence>
<gene>
    <name evidence="2" type="ORF">DSPE1174_LOCUS7673</name>
</gene>
<organism evidence="2">
    <name type="scientific">Octactis speculum</name>
    <dbReference type="NCBI Taxonomy" id="3111310"/>
    <lineage>
        <taxon>Eukaryota</taxon>
        <taxon>Sar</taxon>
        <taxon>Stramenopiles</taxon>
        <taxon>Ochrophyta</taxon>
        <taxon>Dictyochophyceae</taxon>
        <taxon>Dictyochales</taxon>
        <taxon>Dictyochaceae</taxon>
        <taxon>Octactis</taxon>
    </lineage>
</organism>
<feature type="region of interest" description="Disordered" evidence="1">
    <location>
        <begin position="207"/>
        <end position="263"/>
    </location>
</feature>
<proteinExistence type="predicted"/>
<evidence type="ECO:0000256" key="1">
    <source>
        <dbReference type="SAM" id="MobiDB-lite"/>
    </source>
</evidence>
<dbReference type="EMBL" id="HBGS01014556">
    <property type="protein sequence ID" value="CAD9396466.1"/>
    <property type="molecule type" value="Transcribed_RNA"/>
</dbReference>
<reference evidence="2" key="1">
    <citation type="submission" date="2021-01" db="EMBL/GenBank/DDBJ databases">
        <authorList>
            <person name="Corre E."/>
            <person name="Pelletier E."/>
            <person name="Niang G."/>
            <person name="Scheremetjew M."/>
            <person name="Finn R."/>
            <person name="Kale V."/>
            <person name="Holt S."/>
            <person name="Cochrane G."/>
            <person name="Meng A."/>
            <person name="Brown T."/>
            <person name="Cohen L."/>
        </authorList>
    </citation>
    <scope>NUCLEOTIDE SEQUENCE</scope>
    <source>
        <strain evidence="2">CCMP1381</strain>
    </source>
</reference>
<dbReference type="AlphaFoldDB" id="A0A7S2FIL8"/>